<accession>A0A820RV58</accession>
<evidence type="ECO:0008006" key="3">
    <source>
        <dbReference type="Google" id="ProtNLM"/>
    </source>
</evidence>
<evidence type="ECO:0000313" key="2">
    <source>
        <dbReference type="Proteomes" id="UP000663866"/>
    </source>
</evidence>
<protein>
    <recommendedName>
        <fullName evidence="3">MULE transposase domain-containing protein</fullName>
    </recommendedName>
</protein>
<name>A0A820RV58_9BILA</name>
<evidence type="ECO:0000313" key="1">
    <source>
        <dbReference type="EMBL" id="CAF4442942.1"/>
    </source>
</evidence>
<gene>
    <name evidence="1" type="ORF">OVN521_LOCUS37415</name>
</gene>
<reference evidence="1" key="1">
    <citation type="submission" date="2021-02" db="EMBL/GenBank/DDBJ databases">
        <authorList>
            <person name="Nowell W R."/>
        </authorList>
    </citation>
    <scope>NUCLEOTIDE SEQUENCE</scope>
</reference>
<dbReference type="EMBL" id="CAJOBG010045280">
    <property type="protein sequence ID" value="CAF4442942.1"/>
    <property type="molecule type" value="Genomic_DNA"/>
</dbReference>
<comment type="caution">
    <text evidence="1">The sequence shown here is derived from an EMBL/GenBank/DDBJ whole genome shotgun (WGS) entry which is preliminary data.</text>
</comment>
<dbReference type="Proteomes" id="UP000663866">
    <property type="component" value="Unassembled WGS sequence"/>
</dbReference>
<dbReference type="AlphaFoldDB" id="A0A820RV58"/>
<organism evidence="1 2">
    <name type="scientific">Rotaria magnacalcarata</name>
    <dbReference type="NCBI Taxonomy" id="392030"/>
    <lineage>
        <taxon>Eukaryota</taxon>
        <taxon>Metazoa</taxon>
        <taxon>Spiralia</taxon>
        <taxon>Gnathifera</taxon>
        <taxon>Rotifera</taxon>
        <taxon>Eurotatoria</taxon>
        <taxon>Bdelloidea</taxon>
        <taxon>Philodinida</taxon>
        <taxon>Philodinidae</taxon>
        <taxon>Rotaria</taxon>
    </lineage>
</organism>
<sequence>MSIVKDDSFSPISTQSNKDGIVFKNYHFGMKRINKNGTQVWICTHKLCNAAINICNGSIVKTSSIKPDGSHEFEHQPKMSLDIYECIKSIKRRIEEEPTAPASLLYDKQVKKFRRENGTAASIPVFDRVKSSLYEYWTSKQPPVPKLDQNFLLCNNQIVSVVGFASSIGIKLLGDNAHWNADGLVSYSHDDEARRQIANILMLPLLPPQEIIIAFAVIIECISNVNQIFLKLTDYILHTYIEDALFPPSFWNLFDLIGSRPRTNNHVEGFHGQLNSHCQTHTNLWAWIRYIQESEESIMVRVEQEEAQQRTTRPRRVKSVRNDNILIQAKEEYLNGLLDLSGYQRRLRPTFYRYIKLFDTTDKDDLDYQPNS</sequence>
<proteinExistence type="predicted"/>
<keyword evidence="2" id="KW-1185">Reference proteome</keyword>